<evidence type="ECO:0000313" key="1">
    <source>
        <dbReference type="EMBL" id="VTR19048.1"/>
    </source>
</evidence>
<name>A0A4V6KKZ2_SERFO</name>
<reference evidence="1" key="1">
    <citation type="submission" date="2019-05" db="EMBL/GenBank/DDBJ databases">
        <authorList>
            <consortium name="Pathogen Informatics"/>
        </authorList>
    </citation>
    <scope>NUCLEOTIDE SEQUENCE [LARGE SCALE GENOMIC DNA]</scope>
    <source>
        <strain evidence="1">NCTC12965</strain>
    </source>
</reference>
<protein>
    <submittedName>
        <fullName evidence="1">Uncharacterized protein</fullName>
    </submittedName>
</protein>
<sequence>MSKYAQAAIDTVRKNQGKSSLDMRQEWDKTMMELKANPLSDPHRHPPL</sequence>
<organism evidence="1">
    <name type="scientific">Serratia fonticola</name>
    <dbReference type="NCBI Taxonomy" id="47917"/>
    <lineage>
        <taxon>Bacteria</taxon>
        <taxon>Pseudomonadati</taxon>
        <taxon>Pseudomonadota</taxon>
        <taxon>Gammaproteobacteria</taxon>
        <taxon>Enterobacterales</taxon>
        <taxon>Yersiniaceae</taxon>
        <taxon>Serratia</taxon>
    </lineage>
</organism>
<accession>A0A4V6KKZ2</accession>
<gene>
    <name evidence="1" type="ORF">NCTC12965_00712</name>
</gene>
<dbReference type="AlphaFoldDB" id="A0A4V6KKZ2"/>
<dbReference type="EMBL" id="CABEEZ010000019">
    <property type="protein sequence ID" value="VTR19048.1"/>
    <property type="molecule type" value="Genomic_DNA"/>
</dbReference>
<proteinExistence type="predicted"/>